<keyword evidence="1" id="KW-0472">Membrane</keyword>
<proteinExistence type="predicted"/>
<sequence length="136" mass="14685">MNLTQALDICSSLPFLGCVVGTLFLLFTSYGSTSPSDSSLLTDEVNDHQAAARNRAARSISSKFNMSAELSQIFLAQLSLVEDSLAASAVVHAILVNWPCNLVFIHFCACSFTGNRKYGSITTHSVKFLKIFGADE</sequence>
<evidence type="ECO:0000256" key="1">
    <source>
        <dbReference type="SAM" id="Phobius"/>
    </source>
</evidence>
<organism evidence="2 3">
    <name type="scientific">Populus alba x Populus x berolinensis</name>
    <dbReference type="NCBI Taxonomy" id="444605"/>
    <lineage>
        <taxon>Eukaryota</taxon>
        <taxon>Viridiplantae</taxon>
        <taxon>Streptophyta</taxon>
        <taxon>Embryophyta</taxon>
        <taxon>Tracheophyta</taxon>
        <taxon>Spermatophyta</taxon>
        <taxon>Magnoliopsida</taxon>
        <taxon>eudicotyledons</taxon>
        <taxon>Gunneridae</taxon>
        <taxon>Pentapetalae</taxon>
        <taxon>rosids</taxon>
        <taxon>fabids</taxon>
        <taxon>Malpighiales</taxon>
        <taxon>Salicaceae</taxon>
        <taxon>Saliceae</taxon>
        <taxon>Populus</taxon>
    </lineage>
</organism>
<feature type="transmembrane region" description="Helical" evidence="1">
    <location>
        <begin position="12"/>
        <end position="31"/>
    </location>
</feature>
<accession>A0AAD6R118</accession>
<keyword evidence="1" id="KW-0812">Transmembrane</keyword>
<reference evidence="2 3" key="1">
    <citation type="journal article" date="2023" name="Mol. Ecol. Resour.">
        <title>Chromosome-level genome assembly of a triploid poplar Populus alba 'Berolinensis'.</title>
        <authorList>
            <person name="Chen S."/>
            <person name="Yu Y."/>
            <person name="Wang X."/>
            <person name="Wang S."/>
            <person name="Zhang T."/>
            <person name="Zhou Y."/>
            <person name="He R."/>
            <person name="Meng N."/>
            <person name="Wang Y."/>
            <person name="Liu W."/>
            <person name="Liu Z."/>
            <person name="Liu J."/>
            <person name="Guo Q."/>
            <person name="Huang H."/>
            <person name="Sederoff R.R."/>
            <person name="Wang G."/>
            <person name="Qu G."/>
            <person name="Chen S."/>
        </authorList>
    </citation>
    <scope>NUCLEOTIDE SEQUENCE [LARGE SCALE GENOMIC DNA]</scope>
    <source>
        <strain evidence="2">SC-2020</strain>
    </source>
</reference>
<name>A0AAD6R118_9ROSI</name>
<protein>
    <submittedName>
        <fullName evidence="2">Uncharacterized protein</fullName>
    </submittedName>
</protein>
<evidence type="ECO:0000313" key="2">
    <source>
        <dbReference type="EMBL" id="KAJ7000347.1"/>
    </source>
</evidence>
<comment type="caution">
    <text evidence="2">The sequence shown here is derived from an EMBL/GenBank/DDBJ whole genome shotgun (WGS) entry which is preliminary data.</text>
</comment>
<dbReference type="Proteomes" id="UP001164929">
    <property type="component" value="Chromosome 4"/>
</dbReference>
<keyword evidence="3" id="KW-1185">Reference proteome</keyword>
<evidence type="ECO:0000313" key="3">
    <source>
        <dbReference type="Proteomes" id="UP001164929"/>
    </source>
</evidence>
<dbReference type="AlphaFoldDB" id="A0AAD6R118"/>
<keyword evidence="1" id="KW-1133">Transmembrane helix</keyword>
<gene>
    <name evidence="2" type="ORF">NC653_010971</name>
</gene>
<dbReference type="EMBL" id="JAQIZT010000004">
    <property type="protein sequence ID" value="KAJ7000347.1"/>
    <property type="molecule type" value="Genomic_DNA"/>
</dbReference>